<evidence type="ECO:0000256" key="2">
    <source>
        <dbReference type="SAM" id="MobiDB-lite"/>
    </source>
</evidence>
<dbReference type="PROSITE" id="PS50048">
    <property type="entry name" value="ZN2_CY6_FUNGAL_2"/>
    <property type="match status" value="1"/>
</dbReference>
<keyword evidence="5" id="KW-1185">Reference proteome</keyword>
<dbReference type="Gene3D" id="4.10.240.10">
    <property type="entry name" value="Zn(2)-C6 fungal-type DNA-binding domain"/>
    <property type="match status" value="1"/>
</dbReference>
<dbReference type="SUPFAM" id="SSF57701">
    <property type="entry name" value="Zn2/Cys6 DNA-binding domain"/>
    <property type="match status" value="1"/>
</dbReference>
<feature type="region of interest" description="Disordered" evidence="2">
    <location>
        <begin position="72"/>
        <end position="105"/>
    </location>
</feature>
<dbReference type="OrthoDB" id="4356994at2759"/>
<dbReference type="PANTHER" id="PTHR47785:SF7">
    <property type="entry name" value="ZN(II)2CYS6 TRANSCRIPTION FACTOR (EUROFUNG)"/>
    <property type="match status" value="1"/>
</dbReference>
<dbReference type="EMBL" id="KQ947430">
    <property type="protein sequence ID" value="KUJ09905.1"/>
    <property type="molecule type" value="Genomic_DNA"/>
</dbReference>
<sequence length="585" mass="67443">MKSGFPRKRAVQACRMCRHRRTKCDNARPSCSMCLTLEVECVYGDKNDSLDPGSLAILKRLDGLEQLIRASKTEDLSITPGGGGPSSRESSSKFGNSPSNLNYPAPRHLADTAEYRYHVNVESMLQWPVFENQNIDQRANLKCLFHPMGEINRELQWSPSDPDLQTEEVDNALHSFFDHVHIFNPIFEEMKLTEQLQNVRLNGLGWNPESCLILLTCAVGLVSCSQEMDPADSSMMFRRSETFQLAESFFFSAQKRMGPLLTERTAIGAQCFYMAGYYLATTMRPLEAWKLLNQSLSCCQTHRRWDSTATEDEQRRSRLQQRTYWATFKSELEICLELDLAQDSINNLAYPTFFPSPPECLETELRVGWYFYLSDIAIRRLKNRCLNYIYQCERSQTSTADMVEEIINLEKEAEELSTMLPAELRGGTQDIEDQFHYPRSTIAKMRVELQMHLLDCYEIMYWPFAVNIISRHVKDDSTCLSFASKALAICTDRITKSQTRYRQRQYGSWLILRRSTRSALLLLAANLTPGLRQILPPQWKGSVFIVIEMLRYWAEELNDASHRLTILETLLRNIETSRTTSAMEI</sequence>
<accession>A0A132BBW3</accession>
<dbReference type="CDD" id="cd00067">
    <property type="entry name" value="GAL4"/>
    <property type="match status" value="1"/>
</dbReference>
<dbReference type="InterPro" id="IPR001138">
    <property type="entry name" value="Zn2Cys6_DnaBD"/>
</dbReference>
<dbReference type="GO" id="GO:0000981">
    <property type="term" value="F:DNA-binding transcription factor activity, RNA polymerase II-specific"/>
    <property type="evidence" value="ECO:0007669"/>
    <property type="project" value="InterPro"/>
</dbReference>
<feature type="compositionally biased region" description="Low complexity" evidence="2">
    <location>
        <begin position="86"/>
        <end position="95"/>
    </location>
</feature>
<dbReference type="AlphaFoldDB" id="A0A132BBW3"/>
<evidence type="ECO:0000259" key="3">
    <source>
        <dbReference type="PROSITE" id="PS50048"/>
    </source>
</evidence>
<dbReference type="STRING" id="149040.A0A132BBW3"/>
<gene>
    <name evidence="4" type="ORF">LY89DRAFT_596884</name>
</gene>
<dbReference type="PROSITE" id="PS00463">
    <property type="entry name" value="ZN2_CY6_FUNGAL_1"/>
    <property type="match status" value="1"/>
</dbReference>
<keyword evidence="1" id="KW-0539">Nucleus</keyword>
<dbReference type="KEGG" id="psco:LY89DRAFT_596884"/>
<dbReference type="RefSeq" id="XP_018064260.1">
    <property type="nucleotide sequence ID" value="XM_018209946.1"/>
</dbReference>
<protein>
    <recommendedName>
        <fullName evidence="3">Zn(2)-C6 fungal-type domain-containing protein</fullName>
    </recommendedName>
</protein>
<dbReference type="Proteomes" id="UP000070700">
    <property type="component" value="Unassembled WGS sequence"/>
</dbReference>
<dbReference type="InterPro" id="IPR053181">
    <property type="entry name" value="EcdB-like_regulator"/>
</dbReference>
<evidence type="ECO:0000256" key="1">
    <source>
        <dbReference type="ARBA" id="ARBA00023242"/>
    </source>
</evidence>
<dbReference type="GO" id="GO:0008270">
    <property type="term" value="F:zinc ion binding"/>
    <property type="evidence" value="ECO:0007669"/>
    <property type="project" value="InterPro"/>
</dbReference>
<evidence type="ECO:0000313" key="5">
    <source>
        <dbReference type="Proteomes" id="UP000070700"/>
    </source>
</evidence>
<dbReference type="InParanoid" id="A0A132BBW3"/>
<dbReference type="GeneID" id="28819672"/>
<dbReference type="SMART" id="SM00066">
    <property type="entry name" value="GAL4"/>
    <property type="match status" value="1"/>
</dbReference>
<proteinExistence type="predicted"/>
<evidence type="ECO:0000313" key="4">
    <source>
        <dbReference type="EMBL" id="KUJ09905.1"/>
    </source>
</evidence>
<dbReference type="Pfam" id="PF00172">
    <property type="entry name" value="Zn_clus"/>
    <property type="match status" value="1"/>
</dbReference>
<organism evidence="4 5">
    <name type="scientific">Mollisia scopiformis</name>
    <name type="common">Conifer needle endophyte fungus</name>
    <name type="synonym">Phialocephala scopiformis</name>
    <dbReference type="NCBI Taxonomy" id="149040"/>
    <lineage>
        <taxon>Eukaryota</taxon>
        <taxon>Fungi</taxon>
        <taxon>Dikarya</taxon>
        <taxon>Ascomycota</taxon>
        <taxon>Pezizomycotina</taxon>
        <taxon>Leotiomycetes</taxon>
        <taxon>Helotiales</taxon>
        <taxon>Mollisiaceae</taxon>
        <taxon>Mollisia</taxon>
    </lineage>
</organism>
<dbReference type="CDD" id="cd12148">
    <property type="entry name" value="fungal_TF_MHR"/>
    <property type="match status" value="1"/>
</dbReference>
<reference evidence="4 5" key="1">
    <citation type="submission" date="2015-10" db="EMBL/GenBank/DDBJ databases">
        <title>Full genome of DAOMC 229536 Phialocephala scopiformis, a fungal endophyte of spruce producing the potent anti-insectan compound rugulosin.</title>
        <authorList>
            <consortium name="DOE Joint Genome Institute"/>
            <person name="Walker A.K."/>
            <person name="Frasz S.L."/>
            <person name="Seifert K.A."/>
            <person name="Miller J.D."/>
            <person name="Mondo S.J."/>
            <person name="Labutti K."/>
            <person name="Lipzen A."/>
            <person name="Dockter R."/>
            <person name="Kennedy M."/>
            <person name="Grigoriev I.V."/>
            <person name="Spatafora J.W."/>
        </authorList>
    </citation>
    <scope>NUCLEOTIDE SEQUENCE [LARGE SCALE GENOMIC DNA]</scope>
    <source>
        <strain evidence="4 5">CBS 120377</strain>
    </source>
</reference>
<dbReference type="PANTHER" id="PTHR47785">
    <property type="entry name" value="ZN(II)2CYS6 TRANSCRIPTION FACTOR (EUROFUNG)-RELATED-RELATED"/>
    <property type="match status" value="1"/>
</dbReference>
<feature type="domain" description="Zn(2)-C6 fungal-type" evidence="3">
    <location>
        <begin position="13"/>
        <end position="43"/>
    </location>
</feature>
<name>A0A132BBW3_MOLSC</name>
<dbReference type="InterPro" id="IPR036864">
    <property type="entry name" value="Zn2-C6_fun-type_DNA-bd_sf"/>
</dbReference>